<gene>
    <name evidence="1" type="ORF">QQF64_033462</name>
</gene>
<dbReference type="EMBL" id="JAYMGO010000009">
    <property type="protein sequence ID" value="KAL1268099.1"/>
    <property type="molecule type" value="Genomic_DNA"/>
</dbReference>
<reference evidence="1 2" key="1">
    <citation type="submission" date="2023-09" db="EMBL/GenBank/DDBJ databases">
        <authorList>
            <person name="Wang M."/>
        </authorList>
    </citation>
    <scope>NUCLEOTIDE SEQUENCE [LARGE SCALE GENOMIC DNA]</scope>
    <source>
        <strain evidence="1">GT-2023</strain>
        <tissue evidence="1">Liver</tissue>
    </source>
</reference>
<name>A0ABR3MTY6_9TELE</name>
<comment type="caution">
    <text evidence="1">The sequence shown here is derived from an EMBL/GenBank/DDBJ whole genome shotgun (WGS) entry which is preliminary data.</text>
</comment>
<proteinExistence type="predicted"/>
<dbReference type="Proteomes" id="UP001558613">
    <property type="component" value="Unassembled WGS sequence"/>
</dbReference>
<sequence>MWSHEKSTAFIRYITDTTFLALIQAPPYRCSHTHTHTQFLRLRLHECACAGRIEACTATLSTAMEFLSPRRTVTTAGWASDKGCIEKTGIHCHRGLCDNLMGPQMKKRS</sequence>
<keyword evidence="2" id="KW-1185">Reference proteome</keyword>
<evidence type="ECO:0000313" key="1">
    <source>
        <dbReference type="EMBL" id="KAL1268099.1"/>
    </source>
</evidence>
<organism evidence="1 2">
    <name type="scientific">Cirrhinus molitorella</name>
    <name type="common">mud carp</name>
    <dbReference type="NCBI Taxonomy" id="172907"/>
    <lineage>
        <taxon>Eukaryota</taxon>
        <taxon>Metazoa</taxon>
        <taxon>Chordata</taxon>
        <taxon>Craniata</taxon>
        <taxon>Vertebrata</taxon>
        <taxon>Euteleostomi</taxon>
        <taxon>Actinopterygii</taxon>
        <taxon>Neopterygii</taxon>
        <taxon>Teleostei</taxon>
        <taxon>Ostariophysi</taxon>
        <taxon>Cypriniformes</taxon>
        <taxon>Cyprinidae</taxon>
        <taxon>Labeoninae</taxon>
        <taxon>Labeonini</taxon>
        <taxon>Cirrhinus</taxon>
    </lineage>
</organism>
<accession>A0ABR3MTY6</accession>
<evidence type="ECO:0000313" key="2">
    <source>
        <dbReference type="Proteomes" id="UP001558613"/>
    </source>
</evidence>
<protein>
    <submittedName>
        <fullName evidence="1">Uncharacterized protein</fullName>
    </submittedName>
</protein>